<dbReference type="GO" id="GO:0004674">
    <property type="term" value="F:protein serine/threonine kinase activity"/>
    <property type="evidence" value="ECO:0007669"/>
    <property type="project" value="UniProtKB-KW"/>
</dbReference>
<dbReference type="SUPFAM" id="SSF52540">
    <property type="entry name" value="P-loop containing nucleoside triphosphate hydrolases"/>
    <property type="match status" value="2"/>
</dbReference>
<dbReference type="Pfam" id="PF00176">
    <property type="entry name" value="SNF2-rel_dom"/>
    <property type="match status" value="1"/>
</dbReference>
<evidence type="ECO:0000313" key="5">
    <source>
        <dbReference type="Proteomes" id="UP000184432"/>
    </source>
</evidence>
<dbReference type="SMART" id="SM00490">
    <property type="entry name" value="HELICc"/>
    <property type="match status" value="1"/>
</dbReference>
<dbReference type="InterPro" id="IPR000330">
    <property type="entry name" value="SNF2_N"/>
</dbReference>
<dbReference type="Pfam" id="PF00271">
    <property type="entry name" value="Helicase_C"/>
    <property type="match status" value="1"/>
</dbReference>
<dbReference type="STRING" id="570521.SAMN04488508_103173"/>
<keyword evidence="4" id="KW-0808">Transferase</keyword>
<dbReference type="Gene3D" id="3.40.50.10810">
    <property type="entry name" value="Tandem AAA-ATPase domain"/>
    <property type="match status" value="1"/>
</dbReference>
<dbReference type="Gene3D" id="3.40.50.300">
    <property type="entry name" value="P-loop containing nucleotide triphosphate hydrolases"/>
    <property type="match status" value="1"/>
</dbReference>
<accession>A0A1M6E2P2</accession>
<dbReference type="InterPro" id="IPR027417">
    <property type="entry name" value="P-loop_NTPase"/>
</dbReference>
<gene>
    <name evidence="4" type="ORF">SAMN04488508_103173</name>
</gene>
<reference evidence="5" key="1">
    <citation type="submission" date="2016-11" db="EMBL/GenBank/DDBJ databases">
        <authorList>
            <person name="Varghese N."/>
            <person name="Submissions S."/>
        </authorList>
    </citation>
    <scope>NUCLEOTIDE SEQUENCE [LARGE SCALE GENOMIC DNA]</scope>
    <source>
        <strain evidence="5">DSM 22623</strain>
    </source>
</reference>
<protein>
    <submittedName>
        <fullName evidence="4">Non-specific serine/threonine protein kinase</fullName>
    </submittedName>
</protein>
<keyword evidence="1" id="KW-0378">Hydrolase</keyword>
<dbReference type="GO" id="GO:0005524">
    <property type="term" value="F:ATP binding"/>
    <property type="evidence" value="ECO:0007669"/>
    <property type="project" value="InterPro"/>
</dbReference>
<dbReference type="RefSeq" id="WP_073315532.1">
    <property type="nucleotide sequence ID" value="NZ_FQYP01000003.1"/>
</dbReference>
<dbReference type="OrthoDB" id="9760715at2"/>
<sequence>MDSYCICYNIVDHNFTGIPALPEAYIVSKKEAQYEYIEKQATPEIISEFNIQYPGTPHEQLIEICTLLRPTALEQRFKPKKSRKNLNLSQLLLEDKTKELIEGFVNRKLGTFYQLITQYQYPIAYQAKRKEPVASSIIEIAKLPLDPILRFTKTEEGIEYAFSLKDQASLFVPKDKSIKILLNDPSWIVVNKKLFRIKNLNANKLKPFLQKDKIIIAQKHVKTYLEKVIVPVSKNIEVQAEGFEIVNKQDVVGYTLEIIQDFIQDLYVAKITFEYEHCTFDFHQSKNTASEIIYNEDQITIVQTKRNLDIESEVVEKITSKGLLLNQNLLFEVSESNDPYGIITWITNHKTTLQKEGFTIQLPNILGQQVSTTSHQLSIRQEQQKDWFDIKGWVTIGDQEIPFSKFIKYIRNNNRCFPLNNNETFIIPLEWMTRYKKLADFGRSTDDKITLAKSNYTVLKEVIPEKELPLYDQSESSAPYQPSSNLKASLRPYQLEGVQWLVNHYNNSLGACLADDMGLGKTLQTIATLVHAKEQLQPSENEVSKIQFDLFATPLETRTFLKTLIVLPSSLVFNWAQEIIKFAPHLNLIKYTGTDRKKNAPYLESYDVVLTTYGIISRDNDTFQKLNFNYLILDESQQIKNKDSKIFQAINKINTTHKISLSGTPIENSLSDLWSQMQFINPGMLGSFAFFKEHFKTPIEQHQNEEKIAELKSLIEPFILRRTKNQVAKDLPELTEQIRYSEMQPEQKRSYESEKSAARNLLLGLDHVATNKIHIINTLTKLRQLANHPQLVSSETQQTSGKFDDVTHHLQTLVTAQKKVLVFSSFVSHLAIYEKWSTAQGISFLSLTGNTVAKERETIVNRFQEEDDISLFFISLKAGGVGLNLTKASYVVLLDPWWNPFAEKQAIARAHRIGQTNKVLVTRFISKNTIEEKIIQLQEQKQSLSDELIAIDSIPEYIESNLEELLK</sequence>
<keyword evidence="5" id="KW-1185">Reference proteome</keyword>
<dbReference type="Proteomes" id="UP000184432">
    <property type="component" value="Unassembled WGS sequence"/>
</dbReference>
<dbReference type="InterPro" id="IPR014001">
    <property type="entry name" value="Helicase_ATP-bd"/>
</dbReference>
<feature type="domain" description="Helicase C-terminal" evidence="3">
    <location>
        <begin position="805"/>
        <end position="962"/>
    </location>
</feature>
<proteinExistence type="predicted"/>
<evidence type="ECO:0000259" key="2">
    <source>
        <dbReference type="PROSITE" id="PS51192"/>
    </source>
</evidence>
<dbReference type="CDD" id="cd18793">
    <property type="entry name" value="SF2_C_SNF"/>
    <property type="match status" value="1"/>
</dbReference>
<dbReference type="InterPro" id="IPR038718">
    <property type="entry name" value="SNF2-like_sf"/>
</dbReference>
<dbReference type="InterPro" id="IPR049730">
    <property type="entry name" value="SNF2/RAD54-like_C"/>
</dbReference>
<dbReference type="GO" id="GO:0016787">
    <property type="term" value="F:hydrolase activity"/>
    <property type="evidence" value="ECO:0007669"/>
    <property type="project" value="UniProtKB-KW"/>
</dbReference>
<dbReference type="AlphaFoldDB" id="A0A1M6E2P2"/>
<name>A0A1M6E2P2_9FLAO</name>
<dbReference type="EMBL" id="FQYP01000003">
    <property type="protein sequence ID" value="SHI79665.1"/>
    <property type="molecule type" value="Genomic_DNA"/>
</dbReference>
<dbReference type="PANTHER" id="PTHR10799">
    <property type="entry name" value="SNF2/RAD54 HELICASE FAMILY"/>
    <property type="match status" value="1"/>
</dbReference>
<evidence type="ECO:0000313" key="4">
    <source>
        <dbReference type="EMBL" id="SHI79665.1"/>
    </source>
</evidence>
<feature type="domain" description="Helicase ATP-binding" evidence="2">
    <location>
        <begin position="502"/>
        <end position="683"/>
    </location>
</feature>
<dbReference type="PROSITE" id="PS51194">
    <property type="entry name" value="HELICASE_CTER"/>
    <property type="match status" value="1"/>
</dbReference>
<evidence type="ECO:0000259" key="3">
    <source>
        <dbReference type="PROSITE" id="PS51194"/>
    </source>
</evidence>
<evidence type="ECO:0000256" key="1">
    <source>
        <dbReference type="ARBA" id="ARBA00022801"/>
    </source>
</evidence>
<organism evidence="4 5">
    <name type="scientific">Aquimarina spongiae</name>
    <dbReference type="NCBI Taxonomy" id="570521"/>
    <lineage>
        <taxon>Bacteria</taxon>
        <taxon>Pseudomonadati</taxon>
        <taxon>Bacteroidota</taxon>
        <taxon>Flavobacteriia</taxon>
        <taxon>Flavobacteriales</taxon>
        <taxon>Flavobacteriaceae</taxon>
        <taxon>Aquimarina</taxon>
    </lineage>
</organism>
<keyword evidence="4" id="KW-0418">Kinase</keyword>
<dbReference type="InterPro" id="IPR001650">
    <property type="entry name" value="Helicase_C-like"/>
</dbReference>
<dbReference type="SMART" id="SM00487">
    <property type="entry name" value="DEXDc"/>
    <property type="match status" value="1"/>
</dbReference>
<keyword evidence="4" id="KW-0723">Serine/threonine-protein kinase</keyword>
<dbReference type="PROSITE" id="PS51192">
    <property type="entry name" value="HELICASE_ATP_BIND_1"/>
    <property type="match status" value="1"/>
</dbReference>